<feature type="region of interest" description="Disordered" evidence="1">
    <location>
        <begin position="1"/>
        <end position="26"/>
    </location>
</feature>
<reference evidence="2" key="2">
    <citation type="journal article" date="2021" name="Microbiome">
        <title>Successional dynamics and alternative stable states in a saline activated sludge microbial community over 9 years.</title>
        <authorList>
            <person name="Wang Y."/>
            <person name="Ye J."/>
            <person name="Ju F."/>
            <person name="Liu L."/>
            <person name="Boyd J.A."/>
            <person name="Deng Y."/>
            <person name="Parks D.H."/>
            <person name="Jiang X."/>
            <person name="Yin X."/>
            <person name="Woodcroft B.J."/>
            <person name="Tyson G.W."/>
            <person name="Hugenholtz P."/>
            <person name="Polz M.F."/>
            <person name="Zhang T."/>
        </authorList>
    </citation>
    <scope>NUCLEOTIDE SEQUENCE</scope>
    <source>
        <strain evidence="2">HKST-UBA10</strain>
    </source>
</reference>
<reference evidence="2" key="1">
    <citation type="submission" date="2020-04" db="EMBL/GenBank/DDBJ databases">
        <authorList>
            <person name="Zhang T."/>
        </authorList>
    </citation>
    <scope>NUCLEOTIDE SEQUENCE</scope>
    <source>
        <strain evidence="2">HKST-UBA10</strain>
    </source>
</reference>
<accession>A0A955RHZ4</accession>
<name>A0A955RHZ4_9BACT</name>
<sequence>MEESPVGGQPDRGEESIGNRPSAHPGQAVAAEAMITAMVQHAYPYMTESEQIEFRRILAELPENGDTTQILESVGTLYDGAMAVAGAKTPQRIELENEAIKWGIPKVEVDISNGPELEEMISQAQDVSPVDLIVNQIRILEEVITPGVEIDLTSIDTDDRRLLQLASLQLEFRRWREGIDLELSKKSLGNGYPSEVSGYSDASDRELAELWIAQKLLPYVNKDDARLTHLKKSHEERLTDPNSTRLERVQSKSAIELTEQAEAIARTYIGRGFLPVIEKTLFDFTNDVFTQTSRGMDLNTIFARYFGETLATFNLDRDTTRVFNNFRVPNFITGAGINSLSLSEIPLPSSVNSVLYKQQMIDGNKFAIGTSREDAKVHAATEDRFLRNTYKIGRELHTRYTNLEGMETLAHARENDTVMDLQTLRNRMVVRALLDATFFASKEDPSTGTRYRPQDSEAVRLAQIVDRLLGTEHPTPKRPQISYAAMQKAAINLANTAGIIRDSVSLEQIEDDGRLWVEGHDTFEDILTAMQFQGSNLRLRGVARYKTRVDKGKTARITFAETALDSLQIAVAEREQILQSTDTTREQAMLARSRHRRAMYDVRTALIAGWIRTTTLEEPYFVYQQRTTRPRTSRQSPGATELPIEGMLVGVENAVEKVMNPMGTQAMDVIKEGYTAEYLEAIHVSDPADLTITRTDEDTIIPEAELTELTRFQRFMGVTRLDIHNITPRIQVRIQYKAGLLKKLMTDAANKAQELALTGMSPTQTLAAFPLFGSMLDDGGIERFLIRNQNAIRFGSLDRRENPFTYNINGDIIGIDMPKLNEAERRGLVWIEYEAINPVEVLRFQAENGVISEVAKVQFDEAEFPKGIYGKFIKGISDKWNMWKLVLGTYGMFLDVGYDAKKLFDKLRDALESRVFNVPNQTEVFYRSLGFISEYLAKGTHMTSWIYSRPNKDIWDAIMTGAFVAQHHMTFVRNLLRNDVARTPAESAFDDNSSTRAFWSENTHLIGYRTIAEGSIEDPIQRGSHGEFTVDVSRLGELVKNGDVLIDWGKVEKSVKGVIEVRELPVLMADTVRVELDDMPKSGPGERDKSPKALFDFLQPKLKAEMSPREQMNAMTEAARVNIATILNVLDVENFNALMGWNKAAYKVQNGLKDGDEVSDAEISKWQVTNYLKFARFAGYTWLLNENGTVALSQDDANGYSTTRPILIAPDSNFIIANDVSILKALGLDAKSAGKKVLLKRKNKAKFESIETESAEGDLLTKIFSDNIGIISDVGYLYALMQGAITLRTGLIDSNDTRTSFQKAADVQAVAMKMKLGFELGTQSIPARKIVDTDPIWSIHFQRDISEPADKKKPLKNFQMPKFPVVMAMGPESLKSLIFAANHVLALAVLSREFAEKANIPQYLRPTPETVYDELHKAVPFPADVITQRQTLLPNGKEYTGKFDLHNAVMLSALFGVDTRNETITVSGLFGGTKEVKGRKLTTSKTPDQRTVLSRYNLLFNLFGTPKEPGGKTVAVETAQGIAQYINIGDSTTQGIIKKVFGSAFDGIIPATVTVVTMALNYAGILALLHTAIPLVPGVSDIAAAGATFIFWSLFNNVRLWGIDNPNYKLNLWERLGVAFGAIPSWYNGKTGVGPIPSVAAALQPLSENVYA</sequence>
<gene>
    <name evidence="2" type="ORF">KC660_00335</name>
</gene>
<evidence type="ECO:0000313" key="2">
    <source>
        <dbReference type="EMBL" id="MCA9381840.1"/>
    </source>
</evidence>
<dbReference type="EMBL" id="JAGQLG010000011">
    <property type="protein sequence ID" value="MCA9381840.1"/>
    <property type="molecule type" value="Genomic_DNA"/>
</dbReference>
<organism evidence="2 3">
    <name type="scientific">Candidatus Dojkabacteria bacterium</name>
    <dbReference type="NCBI Taxonomy" id="2099670"/>
    <lineage>
        <taxon>Bacteria</taxon>
        <taxon>Candidatus Dojkabacteria</taxon>
    </lineage>
</organism>
<protein>
    <submittedName>
        <fullName evidence="2">Uncharacterized protein</fullName>
    </submittedName>
</protein>
<comment type="caution">
    <text evidence="2">The sequence shown here is derived from an EMBL/GenBank/DDBJ whole genome shotgun (WGS) entry which is preliminary data.</text>
</comment>
<proteinExistence type="predicted"/>
<evidence type="ECO:0000256" key="1">
    <source>
        <dbReference type="SAM" id="MobiDB-lite"/>
    </source>
</evidence>
<evidence type="ECO:0000313" key="3">
    <source>
        <dbReference type="Proteomes" id="UP000782843"/>
    </source>
</evidence>
<dbReference type="Proteomes" id="UP000782843">
    <property type="component" value="Unassembled WGS sequence"/>
</dbReference>